<dbReference type="HOGENOM" id="CLU_121935_2_0_11"/>
<dbReference type="AlphaFoldDB" id="H8G4Z7"/>
<gene>
    <name evidence="1" type="ORF">SacazDRAFT_03337</name>
</gene>
<proteinExistence type="predicted"/>
<accession>H8G4Z7</accession>
<evidence type="ECO:0000313" key="1">
    <source>
        <dbReference type="EMBL" id="EHY90214.1"/>
    </source>
</evidence>
<evidence type="ECO:0000313" key="2">
    <source>
        <dbReference type="Proteomes" id="UP000004705"/>
    </source>
</evidence>
<dbReference type="Pfam" id="PF12079">
    <property type="entry name" value="DUF3558"/>
    <property type="match status" value="1"/>
</dbReference>
<sequence length="126" mass="13794">MVSEEDLVEVGKFEKEYEEAAGARTCYWQHTFENGGDGFGFAVGVRDSQSIETVNDNGSGVHSDEVNQRPAVWTVDPKFDDCVFAMKVDEVSRVDITVSGDSESNDSCEVAEVIAGMVEPRLPELP</sequence>
<organism evidence="1 2">
    <name type="scientific">Saccharomonospora azurea NA-128</name>
    <dbReference type="NCBI Taxonomy" id="882081"/>
    <lineage>
        <taxon>Bacteria</taxon>
        <taxon>Bacillati</taxon>
        <taxon>Actinomycetota</taxon>
        <taxon>Actinomycetes</taxon>
        <taxon>Pseudonocardiales</taxon>
        <taxon>Pseudonocardiaceae</taxon>
        <taxon>Saccharomonospora</taxon>
    </lineage>
</organism>
<dbReference type="InterPro" id="IPR024520">
    <property type="entry name" value="DUF3558"/>
</dbReference>
<keyword evidence="2" id="KW-1185">Reference proteome</keyword>
<dbReference type="EMBL" id="CM001466">
    <property type="protein sequence ID" value="EHY90214.1"/>
    <property type="molecule type" value="Genomic_DNA"/>
</dbReference>
<name>H8G4Z7_9PSEU</name>
<protein>
    <recommendedName>
        <fullName evidence="3">DUF3558 domain-containing protein</fullName>
    </recommendedName>
</protein>
<evidence type="ECO:0008006" key="3">
    <source>
        <dbReference type="Google" id="ProtNLM"/>
    </source>
</evidence>
<reference evidence="1 2" key="1">
    <citation type="journal article" date="2012" name="Stand. Genomic Sci.">
        <title>Genome sequence of the soil bacterium Saccharomonospora azurea type strain (NA-128(T)).</title>
        <authorList>
            <person name="Klenk H.P."/>
            <person name="Held B."/>
            <person name="Lucas S."/>
            <person name="Lapidus A."/>
            <person name="Copeland A."/>
            <person name="Hammon N."/>
            <person name="Pitluck S."/>
            <person name="Goodwin L.A."/>
            <person name="Han C."/>
            <person name="Tapia R."/>
            <person name="Brambilla E.M."/>
            <person name="Potter G."/>
            <person name="Land M."/>
            <person name="Ivanova N."/>
            <person name="Rohde M."/>
            <person name="Goker M."/>
            <person name="Detter J.C."/>
            <person name="Kyrpides N.C."/>
            <person name="Woyke T."/>
        </authorList>
    </citation>
    <scope>NUCLEOTIDE SEQUENCE [LARGE SCALE GENOMIC DNA]</scope>
    <source>
        <strain evidence="1 2">NA-128</strain>
    </source>
</reference>
<dbReference type="Proteomes" id="UP000004705">
    <property type="component" value="Chromosome"/>
</dbReference>